<evidence type="ECO:0000256" key="13">
    <source>
        <dbReference type="ARBA" id="ARBA00023211"/>
    </source>
</evidence>
<keyword evidence="13 14" id="KW-0464">Manganese</keyword>
<comment type="catalytic activity">
    <reaction evidence="1 14 15 16">
        <text>Endonucleolytic cleavage to 5'-phosphomonoester.</text>
        <dbReference type="EC" id="3.1.26.4"/>
    </reaction>
</comment>
<evidence type="ECO:0000256" key="1">
    <source>
        <dbReference type="ARBA" id="ARBA00000077"/>
    </source>
</evidence>
<dbReference type="PROSITE" id="PS51975">
    <property type="entry name" value="RNASE_H_2"/>
    <property type="match status" value="1"/>
</dbReference>
<dbReference type="HAMAP" id="MF_00052_B">
    <property type="entry name" value="RNase_HII_B"/>
    <property type="match status" value="1"/>
</dbReference>
<keyword evidence="10 14" id="KW-0479">Metal-binding</keyword>
<dbReference type="Gene3D" id="3.30.420.10">
    <property type="entry name" value="Ribonuclease H-like superfamily/Ribonuclease H"/>
    <property type="match status" value="1"/>
</dbReference>
<comment type="subcellular location">
    <subcellularLocation>
        <location evidence="4 14">Cytoplasm</location>
    </subcellularLocation>
</comment>
<dbReference type="InterPro" id="IPR001352">
    <property type="entry name" value="RNase_HII/HIII"/>
</dbReference>
<dbReference type="PANTHER" id="PTHR10954:SF18">
    <property type="entry name" value="RIBONUCLEASE HII"/>
    <property type="match status" value="1"/>
</dbReference>
<dbReference type="PATRIC" id="fig|1423719.4.peg.227"/>
<evidence type="ECO:0000259" key="17">
    <source>
        <dbReference type="PROSITE" id="PS51975"/>
    </source>
</evidence>
<dbReference type="GO" id="GO:0003723">
    <property type="term" value="F:RNA binding"/>
    <property type="evidence" value="ECO:0007669"/>
    <property type="project" value="UniProtKB-UniRule"/>
</dbReference>
<dbReference type="GO" id="GO:0006298">
    <property type="term" value="P:mismatch repair"/>
    <property type="evidence" value="ECO:0007669"/>
    <property type="project" value="TreeGrafter"/>
</dbReference>
<evidence type="ECO:0000256" key="11">
    <source>
        <dbReference type="ARBA" id="ARBA00022759"/>
    </source>
</evidence>
<name>A0A0R1HM07_9LACO</name>
<evidence type="ECO:0000256" key="7">
    <source>
        <dbReference type="ARBA" id="ARBA00019179"/>
    </source>
</evidence>
<comment type="cofactor">
    <cofactor evidence="14 15">
        <name>Mn(2+)</name>
        <dbReference type="ChEBI" id="CHEBI:29035"/>
    </cofactor>
    <cofactor evidence="14 15">
        <name>Mg(2+)</name>
        <dbReference type="ChEBI" id="CHEBI:18420"/>
    </cofactor>
    <text evidence="14 15">Manganese or magnesium. Binds 1 divalent metal ion per monomer in the absence of substrate. May bind a second metal ion after substrate binding.</text>
</comment>
<keyword evidence="12 14" id="KW-0378">Hydrolase</keyword>
<dbReference type="STRING" id="1423719.FC66_GL000225"/>
<dbReference type="OrthoDB" id="9803420at2"/>
<feature type="binding site" evidence="14 15">
    <location>
        <position position="77"/>
    </location>
    <ligand>
        <name>a divalent metal cation</name>
        <dbReference type="ChEBI" id="CHEBI:60240"/>
    </ligand>
</feature>
<evidence type="ECO:0000256" key="15">
    <source>
        <dbReference type="PROSITE-ProRule" id="PRU01319"/>
    </source>
</evidence>
<evidence type="ECO:0000256" key="4">
    <source>
        <dbReference type="ARBA" id="ARBA00004496"/>
    </source>
</evidence>
<dbReference type="EC" id="3.1.26.4" evidence="6 14"/>
<gene>
    <name evidence="14" type="primary">rnhB</name>
    <name evidence="18" type="ORF">FC66_GL000225</name>
</gene>
<evidence type="ECO:0000256" key="8">
    <source>
        <dbReference type="ARBA" id="ARBA00022490"/>
    </source>
</evidence>
<sequence>MPEFTISQIKTQLLDNPSKQFIQKIADDPRKGAIALLTQYRRKQTKLLEQQESFNRRLTIERNLWQNGIPYIAGIDEVGRGPLAGPVVSAAVILPHDFNLIDVNDSKKLSAAKRENLYGQILSQAISVGISVIDSQVIDEINIYQAARVAMLEAVNSLDIKPQQLLIDAMTIDSDIPQESFIKGDSKSASIAAASIVAKVYRDHIMKFYDERYPGYDFAHNDGYGTKNHLAGLDELGITDIHRRTFEPIKSMLKK</sequence>
<comment type="similarity">
    <text evidence="5 14 16">Belongs to the RNase HII family.</text>
</comment>
<dbReference type="Proteomes" id="UP000051450">
    <property type="component" value="Unassembled WGS sequence"/>
</dbReference>
<dbReference type="GO" id="GO:0043137">
    <property type="term" value="P:DNA replication, removal of RNA primer"/>
    <property type="evidence" value="ECO:0007669"/>
    <property type="project" value="TreeGrafter"/>
</dbReference>
<dbReference type="GO" id="GO:0032299">
    <property type="term" value="C:ribonuclease H2 complex"/>
    <property type="evidence" value="ECO:0007669"/>
    <property type="project" value="TreeGrafter"/>
</dbReference>
<dbReference type="AlphaFoldDB" id="A0A0R1HM07"/>
<dbReference type="Pfam" id="PF01351">
    <property type="entry name" value="RNase_HII"/>
    <property type="match status" value="1"/>
</dbReference>
<evidence type="ECO:0000256" key="6">
    <source>
        <dbReference type="ARBA" id="ARBA00012180"/>
    </source>
</evidence>
<protein>
    <recommendedName>
        <fullName evidence="7 14">Ribonuclease HII</fullName>
        <shortName evidence="14">RNase HII</shortName>
        <ecNumber evidence="6 14">3.1.26.4</ecNumber>
    </recommendedName>
</protein>
<keyword evidence="19" id="KW-1185">Reference proteome</keyword>
<dbReference type="InterPro" id="IPR036397">
    <property type="entry name" value="RNaseH_sf"/>
</dbReference>
<dbReference type="InterPro" id="IPR012337">
    <property type="entry name" value="RNaseH-like_sf"/>
</dbReference>
<dbReference type="GO" id="GO:0030145">
    <property type="term" value="F:manganese ion binding"/>
    <property type="evidence" value="ECO:0007669"/>
    <property type="project" value="UniProtKB-UniRule"/>
</dbReference>
<dbReference type="FunFam" id="3.30.420.10:FF:000006">
    <property type="entry name" value="Ribonuclease HII"/>
    <property type="match status" value="1"/>
</dbReference>
<dbReference type="NCBIfam" id="NF000595">
    <property type="entry name" value="PRK00015.1-3"/>
    <property type="match status" value="1"/>
</dbReference>
<keyword evidence="9 14" id="KW-0540">Nuclease</keyword>
<dbReference type="NCBIfam" id="NF000594">
    <property type="entry name" value="PRK00015.1-1"/>
    <property type="match status" value="1"/>
</dbReference>
<comment type="cofactor">
    <cofactor evidence="2">
        <name>Mg(2+)</name>
        <dbReference type="ChEBI" id="CHEBI:18420"/>
    </cofactor>
</comment>
<feature type="binding site" evidence="14 15">
    <location>
        <position position="76"/>
    </location>
    <ligand>
        <name>a divalent metal cation</name>
        <dbReference type="ChEBI" id="CHEBI:60240"/>
    </ligand>
</feature>
<evidence type="ECO:0000313" key="19">
    <source>
        <dbReference type="Proteomes" id="UP000051450"/>
    </source>
</evidence>
<evidence type="ECO:0000256" key="14">
    <source>
        <dbReference type="HAMAP-Rule" id="MF_00052"/>
    </source>
</evidence>
<evidence type="ECO:0000256" key="16">
    <source>
        <dbReference type="RuleBase" id="RU003515"/>
    </source>
</evidence>
<proteinExistence type="inferred from homology"/>
<dbReference type="PANTHER" id="PTHR10954">
    <property type="entry name" value="RIBONUCLEASE H2 SUBUNIT A"/>
    <property type="match status" value="1"/>
</dbReference>
<evidence type="ECO:0000256" key="10">
    <source>
        <dbReference type="ARBA" id="ARBA00022723"/>
    </source>
</evidence>
<evidence type="ECO:0000313" key="18">
    <source>
        <dbReference type="EMBL" id="KRK46601.1"/>
    </source>
</evidence>
<keyword evidence="8 14" id="KW-0963">Cytoplasm</keyword>
<feature type="domain" description="RNase H type-2" evidence="17">
    <location>
        <begin position="70"/>
        <end position="255"/>
    </location>
</feature>
<dbReference type="GO" id="GO:0004523">
    <property type="term" value="F:RNA-DNA hybrid ribonuclease activity"/>
    <property type="evidence" value="ECO:0007669"/>
    <property type="project" value="UniProtKB-UniRule"/>
</dbReference>
<dbReference type="RefSeq" id="WP_057973543.1">
    <property type="nucleotide sequence ID" value="NZ_AZDI01000001.1"/>
</dbReference>
<dbReference type="SUPFAM" id="SSF53098">
    <property type="entry name" value="Ribonuclease H-like"/>
    <property type="match status" value="1"/>
</dbReference>
<evidence type="ECO:0000256" key="3">
    <source>
        <dbReference type="ARBA" id="ARBA00004065"/>
    </source>
</evidence>
<evidence type="ECO:0000256" key="9">
    <source>
        <dbReference type="ARBA" id="ARBA00022722"/>
    </source>
</evidence>
<dbReference type="EMBL" id="AZDI01000001">
    <property type="protein sequence ID" value="KRK46601.1"/>
    <property type="molecule type" value="Genomic_DNA"/>
</dbReference>
<comment type="function">
    <text evidence="3 14 16">Endonuclease that specifically degrades the RNA of RNA-DNA hybrids.</text>
</comment>
<evidence type="ECO:0000256" key="5">
    <source>
        <dbReference type="ARBA" id="ARBA00007383"/>
    </source>
</evidence>
<keyword evidence="11 14" id="KW-0255">Endonuclease</keyword>
<dbReference type="CDD" id="cd07182">
    <property type="entry name" value="RNase_HII_bacteria_HII_like"/>
    <property type="match status" value="1"/>
</dbReference>
<evidence type="ECO:0000256" key="12">
    <source>
        <dbReference type="ARBA" id="ARBA00022801"/>
    </source>
</evidence>
<organism evidence="18 19">
    <name type="scientific">Dellaglioa algida DSM 15638</name>
    <dbReference type="NCBI Taxonomy" id="1423719"/>
    <lineage>
        <taxon>Bacteria</taxon>
        <taxon>Bacillati</taxon>
        <taxon>Bacillota</taxon>
        <taxon>Bacilli</taxon>
        <taxon>Lactobacillales</taxon>
        <taxon>Lactobacillaceae</taxon>
        <taxon>Dellaglioa</taxon>
    </lineage>
</organism>
<comment type="caution">
    <text evidence="18">The sequence shown here is derived from an EMBL/GenBank/DDBJ whole genome shotgun (WGS) entry which is preliminary data.</text>
</comment>
<dbReference type="GO" id="GO:0005737">
    <property type="term" value="C:cytoplasm"/>
    <property type="evidence" value="ECO:0007669"/>
    <property type="project" value="UniProtKB-SubCell"/>
</dbReference>
<feature type="binding site" evidence="14 15">
    <location>
        <position position="168"/>
    </location>
    <ligand>
        <name>a divalent metal cation</name>
        <dbReference type="ChEBI" id="CHEBI:60240"/>
    </ligand>
</feature>
<dbReference type="InterPro" id="IPR024567">
    <property type="entry name" value="RNase_HII/HIII_dom"/>
</dbReference>
<evidence type="ECO:0000256" key="2">
    <source>
        <dbReference type="ARBA" id="ARBA00001946"/>
    </source>
</evidence>
<reference evidence="18 19" key="1">
    <citation type="journal article" date="2015" name="Genome Announc.">
        <title>Expanding the biotechnology potential of lactobacilli through comparative genomics of 213 strains and associated genera.</title>
        <authorList>
            <person name="Sun Z."/>
            <person name="Harris H.M."/>
            <person name="McCann A."/>
            <person name="Guo C."/>
            <person name="Argimon S."/>
            <person name="Zhang W."/>
            <person name="Yang X."/>
            <person name="Jeffery I.B."/>
            <person name="Cooney J.C."/>
            <person name="Kagawa T.F."/>
            <person name="Liu W."/>
            <person name="Song Y."/>
            <person name="Salvetti E."/>
            <person name="Wrobel A."/>
            <person name="Rasinkangas P."/>
            <person name="Parkhill J."/>
            <person name="Rea M.C."/>
            <person name="O'Sullivan O."/>
            <person name="Ritari J."/>
            <person name="Douillard F.P."/>
            <person name="Paul Ross R."/>
            <person name="Yang R."/>
            <person name="Briner A.E."/>
            <person name="Felis G.E."/>
            <person name="de Vos W.M."/>
            <person name="Barrangou R."/>
            <person name="Klaenhammer T.R."/>
            <person name="Caufield P.W."/>
            <person name="Cui Y."/>
            <person name="Zhang H."/>
            <person name="O'Toole P.W."/>
        </authorList>
    </citation>
    <scope>NUCLEOTIDE SEQUENCE [LARGE SCALE GENOMIC DNA]</scope>
    <source>
        <strain evidence="18 19">DSM 15638</strain>
    </source>
</reference>
<dbReference type="InterPro" id="IPR022898">
    <property type="entry name" value="RNase_HII"/>
</dbReference>
<accession>A0A0R1HM07</accession>